<dbReference type="Proteomes" id="UP000325187">
    <property type="component" value="Unassembled WGS sequence"/>
</dbReference>
<evidence type="ECO:0000259" key="6">
    <source>
        <dbReference type="Pfam" id="PF08281"/>
    </source>
</evidence>
<dbReference type="PANTHER" id="PTHR43133:SF63">
    <property type="entry name" value="RNA POLYMERASE SIGMA FACTOR FECI-RELATED"/>
    <property type="match status" value="1"/>
</dbReference>
<evidence type="ECO:0000256" key="2">
    <source>
        <dbReference type="ARBA" id="ARBA00023015"/>
    </source>
</evidence>
<dbReference type="Pfam" id="PF08281">
    <property type="entry name" value="Sigma70_r4_2"/>
    <property type="match status" value="1"/>
</dbReference>
<dbReference type="NCBIfam" id="TIGR02937">
    <property type="entry name" value="sigma70-ECF"/>
    <property type="match status" value="1"/>
</dbReference>
<sequence length="193" mass="22125">MVLWSSSRSVVGRGVITRIVDKKNRLLDAFLDKRDGLYAMLRVRLGESQDAQDILQDVWLRLSAVESPDRVANPSAYVYRTTSNMMLDHLRSMGRRQNHMEGSGRLPEELPTAQPSPEAAAYHRARLLKMRLLLNELSPKCQKAFLLSRCEGLTYREIGQRLGISDNMVKKYLMKALAYLRTHMPVSEDADRY</sequence>
<dbReference type="InterPro" id="IPR014284">
    <property type="entry name" value="RNA_pol_sigma-70_dom"/>
</dbReference>
<protein>
    <submittedName>
        <fullName evidence="7">DNA-directed RNA polymerase sigma-70 factor</fullName>
    </submittedName>
</protein>
<feature type="domain" description="RNA polymerase sigma factor 70 region 4 type 2" evidence="6">
    <location>
        <begin position="129"/>
        <end position="178"/>
    </location>
</feature>
<keyword evidence="4" id="KW-0804">Transcription</keyword>
<dbReference type="Gene3D" id="1.10.1740.10">
    <property type="match status" value="1"/>
</dbReference>
<dbReference type="AlphaFoldDB" id="A0A5A7MWI1"/>
<organism evidence="7 8">
    <name type="scientific">Iodidimonas gelatinilytica</name>
    <dbReference type="NCBI Taxonomy" id="1236966"/>
    <lineage>
        <taxon>Bacteria</taxon>
        <taxon>Pseudomonadati</taxon>
        <taxon>Pseudomonadota</taxon>
        <taxon>Alphaproteobacteria</taxon>
        <taxon>Iodidimonadales</taxon>
        <taxon>Iodidimonadaceae</taxon>
        <taxon>Iodidimonas</taxon>
    </lineage>
</organism>
<evidence type="ECO:0000256" key="1">
    <source>
        <dbReference type="ARBA" id="ARBA00010641"/>
    </source>
</evidence>
<reference evidence="7 8" key="1">
    <citation type="submission" date="2019-09" db="EMBL/GenBank/DDBJ databases">
        <title>NBRP : Genome information of microbial organism related human and environment.</title>
        <authorList>
            <person name="Hattori M."/>
            <person name="Oshima K."/>
            <person name="Inaba H."/>
            <person name="Suda W."/>
            <person name="Sakamoto M."/>
            <person name="Iino T."/>
            <person name="Kitahara M."/>
            <person name="Oshida Y."/>
            <person name="Iida T."/>
            <person name="Kudo T."/>
            <person name="Itoh T."/>
            <person name="Ohkuma M."/>
        </authorList>
    </citation>
    <scope>NUCLEOTIDE SEQUENCE [LARGE SCALE GENOMIC DNA]</scope>
    <source>
        <strain evidence="7 8">Mie-1</strain>
    </source>
</reference>
<evidence type="ECO:0000256" key="4">
    <source>
        <dbReference type="ARBA" id="ARBA00023163"/>
    </source>
</evidence>
<gene>
    <name evidence="7" type="ORF">JCM17845_09250</name>
</gene>
<dbReference type="InterPro" id="IPR036388">
    <property type="entry name" value="WH-like_DNA-bd_sf"/>
</dbReference>
<evidence type="ECO:0000313" key="7">
    <source>
        <dbReference type="EMBL" id="GER00302.1"/>
    </source>
</evidence>
<feature type="domain" description="RNA polymerase sigma-70 region 2" evidence="5">
    <location>
        <begin position="36"/>
        <end position="95"/>
    </location>
</feature>
<dbReference type="InterPro" id="IPR007627">
    <property type="entry name" value="RNA_pol_sigma70_r2"/>
</dbReference>
<evidence type="ECO:0000313" key="8">
    <source>
        <dbReference type="Proteomes" id="UP000325187"/>
    </source>
</evidence>
<dbReference type="GO" id="GO:0016987">
    <property type="term" value="F:sigma factor activity"/>
    <property type="evidence" value="ECO:0007669"/>
    <property type="project" value="UniProtKB-KW"/>
</dbReference>
<dbReference type="RefSeq" id="WP_150001955.1">
    <property type="nucleotide sequence ID" value="NZ_BKCM01000003.1"/>
</dbReference>
<dbReference type="InterPro" id="IPR013324">
    <property type="entry name" value="RNA_pol_sigma_r3/r4-like"/>
</dbReference>
<keyword evidence="3" id="KW-0731">Sigma factor</keyword>
<comment type="caution">
    <text evidence="7">The sequence shown here is derived from an EMBL/GenBank/DDBJ whole genome shotgun (WGS) entry which is preliminary data.</text>
</comment>
<dbReference type="SUPFAM" id="SSF88659">
    <property type="entry name" value="Sigma3 and sigma4 domains of RNA polymerase sigma factors"/>
    <property type="match status" value="1"/>
</dbReference>
<dbReference type="EMBL" id="BKCM01000003">
    <property type="protein sequence ID" value="GER00302.1"/>
    <property type="molecule type" value="Genomic_DNA"/>
</dbReference>
<dbReference type="GO" id="GO:0003677">
    <property type="term" value="F:DNA binding"/>
    <property type="evidence" value="ECO:0007669"/>
    <property type="project" value="InterPro"/>
</dbReference>
<keyword evidence="2" id="KW-0805">Transcription regulation</keyword>
<keyword evidence="8" id="KW-1185">Reference proteome</keyword>
<keyword evidence="7" id="KW-0240">DNA-directed RNA polymerase</keyword>
<dbReference type="Gene3D" id="1.10.10.10">
    <property type="entry name" value="Winged helix-like DNA-binding domain superfamily/Winged helix DNA-binding domain"/>
    <property type="match status" value="1"/>
</dbReference>
<proteinExistence type="inferred from homology"/>
<dbReference type="InterPro" id="IPR013249">
    <property type="entry name" value="RNA_pol_sigma70_r4_t2"/>
</dbReference>
<dbReference type="CDD" id="cd06171">
    <property type="entry name" value="Sigma70_r4"/>
    <property type="match status" value="1"/>
</dbReference>
<dbReference type="GO" id="GO:0000428">
    <property type="term" value="C:DNA-directed RNA polymerase complex"/>
    <property type="evidence" value="ECO:0007669"/>
    <property type="project" value="UniProtKB-KW"/>
</dbReference>
<evidence type="ECO:0000259" key="5">
    <source>
        <dbReference type="Pfam" id="PF04542"/>
    </source>
</evidence>
<evidence type="ECO:0000256" key="3">
    <source>
        <dbReference type="ARBA" id="ARBA00023082"/>
    </source>
</evidence>
<comment type="similarity">
    <text evidence="1">Belongs to the sigma-70 factor family. ECF subfamily.</text>
</comment>
<dbReference type="InterPro" id="IPR039425">
    <property type="entry name" value="RNA_pol_sigma-70-like"/>
</dbReference>
<dbReference type="Pfam" id="PF04542">
    <property type="entry name" value="Sigma70_r2"/>
    <property type="match status" value="1"/>
</dbReference>
<dbReference type="SUPFAM" id="SSF88946">
    <property type="entry name" value="Sigma2 domain of RNA polymerase sigma factors"/>
    <property type="match status" value="1"/>
</dbReference>
<name>A0A5A7MWI1_9PROT</name>
<accession>A0A5A7MWI1</accession>
<dbReference type="PANTHER" id="PTHR43133">
    <property type="entry name" value="RNA POLYMERASE ECF-TYPE SIGMA FACTO"/>
    <property type="match status" value="1"/>
</dbReference>
<dbReference type="InterPro" id="IPR013325">
    <property type="entry name" value="RNA_pol_sigma_r2"/>
</dbReference>
<dbReference type="GO" id="GO:0006352">
    <property type="term" value="P:DNA-templated transcription initiation"/>
    <property type="evidence" value="ECO:0007669"/>
    <property type="project" value="InterPro"/>
</dbReference>